<sequence length="97" mass="10919">MERNPKRHPPSPISVTRRRTSATALAGRFRCLVAGYKGRGYGRMGHDERWWQIGSRMRGTAPETVGFLAFCNDSGYLGLIGFWAYFIGLQIFGFVMG</sequence>
<evidence type="ECO:0000256" key="2">
    <source>
        <dbReference type="SAM" id="Phobius"/>
    </source>
</evidence>
<dbReference type="Proteomes" id="UP000323506">
    <property type="component" value="Chromosome D12"/>
</dbReference>
<name>A0A5D2AE54_GOSDA</name>
<gene>
    <name evidence="3" type="ORF">ES288_D12G236700v1</name>
</gene>
<keyword evidence="4" id="KW-1185">Reference proteome</keyword>
<evidence type="ECO:0000313" key="4">
    <source>
        <dbReference type="Proteomes" id="UP000323506"/>
    </source>
</evidence>
<dbReference type="EMBL" id="CM017712">
    <property type="protein sequence ID" value="TYG42176.1"/>
    <property type="molecule type" value="Genomic_DNA"/>
</dbReference>
<feature type="region of interest" description="Disordered" evidence="1">
    <location>
        <begin position="1"/>
        <end position="20"/>
    </location>
</feature>
<dbReference type="AlphaFoldDB" id="A0A5D2AE54"/>
<evidence type="ECO:0000313" key="3">
    <source>
        <dbReference type="EMBL" id="TYG42176.1"/>
    </source>
</evidence>
<proteinExistence type="predicted"/>
<protein>
    <submittedName>
        <fullName evidence="3">Uncharacterized protein</fullName>
    </submittedName>
</protein>
<reference evidence="3 4" key="1">
    <citation type="submission" date="2019-06" db="EMBL/GenBank/DDBJ databases">
        <title>WGS assembly of Gossypium darwinii.</title>
        <authorList>
            <person name="Chen Z.J."/>
            <person name="Sreedasyam A."/>
            <person name="Ando A."/>
            <person name="Song Q."/>
            <person name="De L."/>
            <person name="Hulse-Kemp A."/>
            <person name="Ding M."/>
            <person name="Ye W."/>
            <person name="Kirkbride R."/>
            <person name="Jenkins J."/>
            <person name="Plott C."/>
            <person name="Lovell J."/>
            <person name="Lin Y.-M."/>
            <person name="Vaughn R."/>
            <person name="Liu B."/>
            <person name="Li W."/>
            <person name="Simpson S."/>
            <person name="Scheffler B."/>
            <person name="Saski C."/>
            <person name="Grover C."/>
            <person name="Hu G."/>
            <person name="Conover J."/>
            <person name="Carlson J."/>
            <person name="Shu S."/>
            <person name="Boston L."/>
            <person name="Williams M."/>
            <person name="Peterson D."/>
            <person name="Mcgee K."/>
            <person name="Jones D."/>
            <person name="Wendel J."/>
            <person name="Stelly D."/>
            <person name="Grimwood J."/>
            <person name="Schmutz J."/>
        </authorList>
    </citation>
    <scope>NUCLEOTIDE SEQUENCE [LARGE SCALE GENOMIC DNA]</scope>
    <source>
        <strain evidence="3">1808015.09</strain>
    </source>
</reference>
<evidence type="ECO:0000256" key="1">
    <source>
        <dbReference type="SAM" id="MobiDB-lite"/>
    </source>
</evidence>
<feature type="transmembrane region" description="Helical" evidence="2">
    <location>
        <begin position="76"/>
        <end position="96"/>
    </location>
</feature>
<keyword evidence="2" id="KW-1133">Transmembrane helix</keyword>
<accession>A0A5D2AE54</accession>
<keyword evidence="2" id="KW-0472">Membrane</keyword>
<organism evidence="3 4">
    <name type="scientific">Gossypium darwinii</name>
    <name type="common">Darwin's cotton</name>
    <name type="synonym">Gossypium barbadense var. darwinii</name>
    <dbReference type="NCBI Taxonomy" id="34276"/>
    <lineage>
        <taxon>Eukaryota</taxon>
        <taxon>Viridiplantae</taxon>
        <taxon>Streptophyta</taxon>
        <taxon>Embryophyta</taxon>
        <taxon>Tracheophyta</taxon>
        <taxon>Spermatophyta</taxon>
        <taxon>Magnoliopsida</taxon>
        <taxon>eudicotyledons</taxon>
        <taxon>Gunneridae</taxon>
        <taxon>Pentapetalae</taxon>
        <taxon>rosids</taxon>
        <taxon>malvids</taxon>
        <taxon>Malvales</taxon>
        <taxon>Malvaceae</taxon>
        <taxon>Malvoideae</taxon>
        <taxon>Gossypium</taxon>
    </lineage>
</organism>
<keyword evidence="2" id="KW-0812">Transmembrane</keyword>